<organism evidence="2 3">
    <name type="scientific">Phanerochaete sordida</name>
    <dbReference type="NCBI Taxonomy" id="48140"/>
    <lineage>
        <taxon>Eukaryota</taxon>
        <taxon>Fungi</taxon>
        <taxon>Dikarya</taxon>
        <taxon>Basidiomycota</taxon>
        <taxon>Agaricomycotina</taxon>
        <taxon>Agaricomycetes</taxon>
        <taxon>Polyporales</taxon>
        <taxon>Phanerochaetaceae</taxon>
        <taxon>Phanerochaete</taxon>
    </lineage>
</organism>
<keyword evidence="1" id="KW-0812">Transmembrane</keyword>
<evidence type="ECO:0000256" key="1">
    <source>
        <dbReference type="SAM" id="Phobius"/>
    </source>
</evidence>
<gene>
    <name evidence="2" type="ORF">PsYK624_033280</name>
</gene>
<evidence type="ECO:0000313" key="2">
    <source>
        <dbReference type="EMBL" id="GJE87245.1"/>
    </source>
</evidence>
<reference evidence="2 3" key="1">
    <citation type="submission" date="2021-08" db="EMBL/GenBank/DDBJ databases">
        <title>Draft Genome Sequence of Phanerochaete sordida strain YK-624.</title>
        <authorList>
            <person name="Mori T."/>
            <person name="Dohra H."/>
            <person name="Suzuki T."/>
            <person name="Kawagishi H."/>
            <person name="Hirai H."/>
        </authorList>
    </citation>
    <scope>NUCLEOTIDE SEQUENCE [LARGE SCALE GENOMIC DNA]</scope>
    <source>
        <strain evidence="2 3">YK-624</strain>
    </source>
</reference>
<dbReference type="AlphaFoldDB" id="A0A9P3G3K4"/>
<protein>
    <submittedName>
        <fullName evidence="2">Uncharacterized protein</fullName>
    </submittedName>
</protein>
<accession>A0A9P3G3K4</accession>
<keyword evidence="1" id="KW-1133">Transmembrane helix</keyword>
<sequence length="197" mass="20845">MLTILSAASLFISPSHFTWKKAILAGALFAMYAAAAAHLSNVLVSLARDVGQSQALQRQMEAALTQLELLSATGVCYPYQGSPGLTEASLQSRSGKLPVTLSVTIALSDAIVLWRLCTLASSAHCARYIRGSSAVYHRNACVGNVSGRWIRQCRLVRCYHTVVGNQSVGNVPSSLQGVEIPLACSTLCSGPCSFSTP</sequence>
<name>A0A9P3G3K4_9APHY</name>
<feature type="transmembrane region" description="Helical" evidence="1">
    <location>
        <begin position="27"/>
        <end position="47"/>
    </location>
</feature>
<keyword evidence="1" id="KW-0472">Membrane</keyword>
<dbReference type="Proteomes" id="UP000703269">
    <property type="component" value="Unassembled WGS sequence"/>
</dbReference>
<proteinExistence type="predicted"/>
<evidence type="ECO:0000313" key="3">
    <source>
        <dbReference type="Proteomes" id="UP000703269"/>
    </source>
</evidence>
<comment type="caution">
    <text evidence="2">The sequence shown here is derived from an EMBL/GenBank/DDBJ whole genome shotgun (WGS) entry which is preliminary data.</text>
</comment>
<keyword evidence="3" id="KW-1185">Reference proteome</keyword>
<dbReference type="EMBL" id="BPQB01000006">
    <property type="protein sequence ID" value="GJE87245.1"/>
    <property type="molecule type" value="Genomic_DNA"/>
</dbReference>